<dbReference type="SMART" id="SM00225">
    <property type="entry name" value="BTB"/>
    <property type="match status" value="1"/>
</dbReference>
<protein>
    <submittedName>
        <fullName evidence="2">BTB domain-containing protein</fullName>
    </submittedName>
</protein>
<dbReference type="RefSeq" id="XP_037225171.1">
    <property type="nucleotide sequence ID" value="XM_037357261.1"/>
</dbReference>
<dbReference type="CDD" id="cd18186">
    <property type="entry name" value="BTB_POZ_ZBTB_KLHL-like"/>
    <property type="match status" value="1"/>
</dbReference>
<dbReference type="Proteomes" id="UP000636479">
    <property type="component" value="Unassembled WGS sequence"/>
</dbReference>
<dbReference type="GeneID" id="59339777"/>
<sequence length="326" mass="36762">MSSSSSPPAKRPRTEEDTIVRSEIWYKDGSVVLQAANTQFRVHFSLLAAHSTVFSDMYELPQPELQATVDGCPLVEVHDDPEDVKNLLSVLYTPTLLSQTPLPFPIVAALVRLGTKYDFRELLAVGVKRIHLQFPSTLEDYAARKLPTGNVAMHISHFPNCLFSVLRLAIEHDIQCSLPCIYYDIMLIPKEKWVNGIKTAGTISILRPPDLATCLLGSEKLARVQFQDGYICSWMHKLPNLETCENFVVCAANRLKILRGHANHKHSCFLLAGFNPDKSQNWLYRFCPPCQKEIEDVYHAGRERGWEDLPGFFGLPSWGELKTGLP</sequence>
<dbReference type="Pfam" id="PF00651">
    <property type="entry name" value="BTB"/>
    <property type="match status" value="1"/>
</dbReference>
<dbReference type="OrthoDB" id="3217871at2759"/>
<gene>
    <name evidence="2" type="ORF">MIND_00029200</name>
</gene>
<dbReference type="AlphaFoldDB" id="A0A8H6TAX3"/>
<proteinExistence type="predicted"/>
<evidence type="ECO:0000313" key="2">
    <source>
        <dbReference type="EMBL" id="KAF7315148.1"/>
    </source>
</evidence>
<evidence type="ECO:0000313" key="3">
    <source>
        <dbReference type="Proteomes" id="UP000636479"/>
    </source>
</evidence>
<keyword evidence="3" id="KW-1185">Reference proteome</keyword>
<dbReference type="InterPro" id="IPR000210">
    <property type="entry name" value="BTB/POZ_dom"/>
</dbReference>
<dbReference type="SUPFAM" id="SSF54695">
    <property type="entry name" value="POZ domain"/>
    <property type="match status" value="1"/>
</dbReference>
<organism evidence="2 3">
    <name type="scientific">Mycena indigotica</name>
    <dbReference type="NCBI Taxonomy" id="2126181"/>
    <lineage>
        <taxon>Eukaryota</taxon>
        <taxon>Fungi</taxon>
        <taxon>Dikarya</taxon>
        <taxon>Basidiomycota</taxon>
        <taxon>Agaricomycotina</taxon>
        <taxon>Agaricomycetes</taxon>
        <taxon>Agaricomycetidae</taxon>
        <taxon>Agaricales</taxon>
        <taxon>Marasmiineae</taxon>
        <taxon>Mycenaceae</taxon>
        <taxon>Mycena</taxon>
    </lineage>
</organism>
<dbReference type="InterPro" id="IPR011333">
    <property type="entry name" value="SKP1/BTB/POZ_sf"/>
</dbReference>
<dbReference type="PROSITE" id="PS50097">
    <property type="entry name" value="BTB"/>
    <property type="match status" value="1"/>
</dbReference>
<comment type="caution">
    <text evidence="2">The sequence shown here is derived from an EMBL/GenBank/DDBJ whole genome shotgun (WGS) entry which is preliminary data.</text>
</comment>
<reference evidence="2" key="1">
    <citation type="submission" date="2020-05" db="EMBL/GenBank/DDBJ databases">
        <title>Mycena genomes resolve the evolution of fungal bioluminescence.</title>
        <authorList>
            <person name="Tsai I.J."/>
        </authorList>
    </citation>
    <scope>NUCLEOTIDE SEQUENCE</scope>
    <source>
        <strain evidence="2">171206Taipei</strain>
    </source>
</reference>
<accession>A0A8H6TAX3</accession>
<feature type="domain" description="BTB" evidence="1">
    <location>
        <begin position="29"/>
        <end position="100"/>
    </location>
</feature>
<evidence type="ECO:0000259" key="1">
    <source>
        <dbReference type="PROSITE" id="PS50097"/>
    </source>
</evidence>
<dbReference type="Gene3D" id="3.30.710.10">
    <property type="entry name" value="Potassium Channel Kv1.1, Chain A"/>
    <property type="match status" value="1"/>
</dbReference>
<name>A0A8H6TAX3_9AGAR</name>
<dbReference type="EMBL" id="JACAZF010000001">
    <property type="protein sequence ID" value="KAF7315148.1"/>
    <property type="molecule type" value="Genomic_DNA"/>
</dbReference>